<accession>A0AAU7VJW0</accession>
<dbReference type="InterPro" id="IPR011990">
    <property type="entry name" value="TPR-like_helical_dom_sf"/>
</dbReference>
<feature type="domain" description="HTH cro/C1-type" evidence="1">
    <location>
        <begin position="12"/>
        <end position="66"/>
    </location>
</feature>
<sequence length="312" mass="36712">MQYKLNYFGQYLRDLREKLRLSQSDVCDLSGVSEKTLRRIEAGKVLPKFETLEILSSIYKKDLNLLLLEYRDEAYPLFLDAQNKLEKRLNENDIANLNKILKELEYLSKIMQSDYYVLLTRQLILLTEAVVLYKLDKKFNEAYYRLLNAIKLTTSDFNLDNYTDFAYSSMEVRILMNIAFVLNKLGDKEKYIEIMEFIFDYIEYSDSIYPKICHNLGVAYKRAEKYKKAVKFAELGIEYCKENQQFNGLPILYYGKGVAEFSLQDDEYIRSIKKAIYLCEACGNKKLKSFILSKCKNSLKPQFDFEAVCLDD</sequence>
<dbReference type="Gene3D" id="1.10.260.40">
    <property type="entry name" value="lambda repressor-like DNA-binding domains"/>
    <property type="match status" value="1"/>
</dbReference>
<dbReference type="Gene3D" id="1.25.40.10">
    <property type="entry name" value="Tetratricopeptide repeat domain"/>
    <property type="match status" value="1"/>
</dbReference>
<dbReference type="AlphaFoldDB" id="A0AAU7VJW0"/>
<dbReference type="InterPro" id="IPR010982">
    <property type="entry name" value="Lambda_DNA-bd_dom_sf"/>
</dbReference>
<dbReference type="SUPFAM" id="SSF47413">
    <property type="entry name" value="lambda repressor-like DNA-binding domains"/>
    <property type="match status" value="1"/>
</dbReference>
<reference evidence="2" key="1">
    <citation type="journal article" date="2013" name="Extremophiles">
        <title>Proteinivorax tanatarense gen. nov., sp. nov., an anaerobic, haloalkaliphilic, proteolytic bacterium isolated from a decaying algal bloom, and proposal of Proteinivoraceae fam. nov.</title>
        <authorList>
            <person name="Kevbrin V."/>
            <person name="Boltyanskaya Y."/>
            <person name="Zhilina T."/>
            <person name="Kolganova T."/>
            <person name="Lavrentjeva E."/>
            <person name="Kuznetsov B."/>
        </authorList>
    </citation>
    <scope>NUCLEOTIDE SEQUENCE</scope>
    <source>
        <strain evidence="2">Z-910T</strain>
    </source>
</reference>
<dbReference type="EMBL" id="CP158367">
    <property type="protein sequence ID" value="XBX74236.1"/>
    <property type="molecule type" value="Genomic_DNA"/>
</dbReference>
<evidence type="ECO:0000313" key="2">
    <source>
        <dbReference type="EMBL" id="XBX74236.1"/>
    </source>
</evidence>
<name>A0AAU7VJW0_9FIRM</name>
<dbReference type="InterPro" id="IPR001387">
    <property type="entry name" value="Cro/C1-type_HTH"/>
</dbReference>
<dbReference type="PROSITE" id="PS50943">
    <property type="entry name" value="HTH_CROC1"/>
    <property type="match status" value="1"/>
</dbReference>
<dbReference type="SUPFAM" id="SSF48452">
    <property type="entry name" value="TPR-like"/>
    <property type="match status" value="1"/>
</dbReference>
<dbReference type="PANTHER" id="PTHR37038">
    <property type="entry name" value="TRANSCRIPTIONAL REGULATOR-RELATED"/>
    <property type="match status" value="1"/>
</dbReference>
<organism evidence="2">
    <name type="scientific">Proteinivorax tanatarense</name>
    <dbReference type="NCBI Taxonomy" id="1260629"/>
    <lineage>
        <taxon>Bacteria</taxon>
        <taxon>Bacillati</taxon>
        <taxon>Bacillota</taxon>
        <taxon>Clostridia</taxon>
        <taxon>Eubacteriales</taxon>
        <taxon>Proteinivoracaceae</taxon>
        <taxon>Proteinivorax</taxon>
    </lineage>
</organism>
<proteinExistence type="predicted"/>
<dbReference type="GO" id="GO:0003677">
    <property type="term" value="F:DNA binding"/>
    <property type="evidence" value="ECO:0007669"/>
    <property type="project" value="InterPro"/>
</dbReference>
<gene>
    <name evidence="2" type="ORF">PRVXT_002265</name>
</gene>
<protein>
    <submittedName>
        <fullName evidence="2">Transcriptional regulator</fullName>
    </submittedName>
</protein>
<dbReference type="RefSeq" id="WP_350342991.1">
    <property type="nucleotide sequence ID" value="NZ_CP158367.1"/>
</dbReference>
<reference evidence="2" key="2">
    <citation type="submission" date="2024-06" db="EMBL/GenBank/DDBJ databases">
        <authorList>
            <person name="Petrova K.O."/>
            <person name="Toshchakov S.V."/>
            <person name="Boltjanskaja Y.V."/>
            <person name="Kevbrin V."/>
        </authorList>
    </citation>
    <scope>NUCLEOTIDE SEQUENCE</scope>
    <source>
        <strain evidence="2">Z-910T</strain>
    </source>
</reference>
<dbReference type="PANTHER" id="PTHR37038:SF14">
    <property type="entry name" value="TRANSCRIPTIONAL ACTIVATOR"/>
    <property type="match status" value="1"/>
</dbReference>
<dbReference type="CDD" id="cd00093">
    <property type="entry name" value="HTH_XRE"/>
    <property type="match status" value="1"/>
</dbReference>
<evidence type="ECO:0000259" key="1">
    <source>
        <dbReference type="PROSITE" id="PS50943"/>
    </source>
</evidence>
<dbReference type="InterPro" id="IPR053163">
    <property type="entry name" value="HTH-type_regulator_Rgg"/>
</dbReference>
<dbReference type="Pfam" id="PF13560">
    <property type="entry name" value="HTH_31"/>
    <property type="match status" value="1"/>
</dbReference>
<dbReference type="SMART" id="SM00530">
    <property type="entry name" value="HTH_XRE"/>
    <property type="match status" value="1"/>
</dbReference>